<dbReference type="EMBL" id="QHHQ01000002">
    <property type="protein sequence ID" value="RAI02416.1"/>
    <property type="molecule type" value="Genomic_DNA"/>
</dbReference>
<dbReference type="SUPFAM" id="SSF48008">
    <property type="entry name" value="GntR ligand-binding domain-like"/>
    <property type="match status" value="1"/>
</dbReference>
<dbReference type="InterPro" id="IPR008920">
    <property type="entry name" value="TF_FadR/GntR_C"/>
</dbReference>
<dbReference type="PANTHER" id="PTHR43537">
    <property type="entry name" value="TRANSCRIPTIONAL REGULATOR, GNTR FAMILY"/>
    <property type="match status" value="1"/>
</dbReference>
<evidence type="ECO:0000256" key="1">
    <source>
        <dbReference type="ARBA" id="ARBA00023015"/>
    </source>
</evidence>
<dbReference type="CDD" id="cd07377">
    <property type="entry name" value="WHTH_GntR"/>
    <property type="match status" value="1"/>
</dbReference>
<dbReference type="PRINTS" id="PR00035">
    <property type="entry name" value="HTHGNTR"/>
</dbReference>
<dbReference type="AlphaFoldDB" id="A0A8B2NRA3"/>
<name>A0A8B2NRA3_9HYPH</name>
<evidence type="ECO:0000313" key="5">
    <source>
        <dbReference type="EMBL" id="RAI02416.1"/>
    </source>
</evidence>
<dbReference type="Pfam" id="PF00392">
    <property type="entry name" value="GntR"/>
    <property type="match status" value="1"/>
</dbReference>
<evidence type="ECO:0000313" key="6">
    <source>
        <dbReference type="Proteomes" id="UP000249590"/>
    </source>
</evidence>
<dbReference type="GO" id="GO:0003700">
    <property type="term" value="F:DNA-binding transcription factor activity"/>
    <property type="evidence" value="ECO:0007669"/>
    <property type="project" value="InterPro"/>
</dbReference>
<protein>
    <submittedName>
        <fullName evidence="5">GntR family transcriptional regulator</fullName>
    </submittedName>
</protein>
<keyword evidence="6" id="KW-1185">Reference proteome</keyword>
<proteinExistence type="predicted"/>
<dbReference type="OrthoDB" id="9806293at2"/>
<dbReference type="PANTHER" id="PTHR43537:SF45">
    <property type="entry name" value="GNTR FAMILY REGULATORY PROTEIN"/>
    <property type="match status" value="1"/>
</dbReference>
<evidence type="ECO:0000259" key="4">
    <source>
        <dbReference type="PROSITE" id="PS50949"/>
    </source>
</evidence>
<dbReference type="Pfam" id="PF07729">
    <property type="entry name" value="FCD"/>
    <property type="match status" value="1"/>
</dbReference>
<dbReference type="PROSITE" id="PS50949">
    <property type="entry name" value="HTH_GNTR"/>
    <property type="match status" value="1"/>
</dbReference>
<dbReference type="InterPro" id="IPR000524">
    <property type="entry name" value="Tscrpt_reg_HTH_GntR"/>
</dbReference>
<dbReference type="InterPro" id="IPR036388">
    <property type="entry name" value="WH-like_DNA-bd_sf"/>
</dbReference>
<evidence type="ECO:0000256" key="2">
    <source>
        <dbReference type="ARBA" id="ARBA00023125"/>
    </source>
</evidence>
<dbReference type="RefSeq" id="WP_111346013.1">
    <property type="nucleotide sequence ID" value="NZ_QHHQ01000002.1"/>
</dbReference>
<dbReference type="SMART" id="SM00345">
    <property type="entry name" value="HTH_GNTR"/>
    <property type="match status" value="1"/>
</dbReference>
<keyword evidence="1" id="KW-0805">Transcription regulation</keyword>
<dbReference type="GO" id="GO:0003677">
    <property type="term" value="F:DNA binding"/>
    <property type="evidence" value="ECO:0007669"/>
    <property type="project" value="UniProtKB-KW"/>
</dbReference>
<dbReference type="SUPFAM" id="SSF46785">
    <property type="entry name" value="Winged helix' DNA-binding domain"/>
    <property type="match status" value="1"/>
</dbReference>
<sequence>MTIALGNDLETLSVNAYSTIRDRIVTLDLAPGSLLSENQLGAALGLSRTPIREALKRLEREYLVTIMPRRGIMVTEVDLRTQLQLMEIRRGIESRLISRGTERATPAQRQEFARLVREMEACIPGSELTRYIGFDAQFDTVIDAAAANRFLTDAMRPVHALVRRFWHTQVGTEGLKHALTLHTRVVQAAADGDADDVRARLSELYDFGERYLFDLMS</sequence>
<feature type="domain" description="HTH gntR-type" evidence="4">
    <location>
        <begin position="10"/>
        <end position="77"/>
    </location>
</feature>
<dbReference type="Gene3D" id="1.20.120.530">
    <property type="entry name" value="GntR ligand-binding domain-like"/>
    <property type="match status" value="1"/>
</dbReference>
<dbReference type="InterPro" id="IPR036390">
    <property type="entry name" value="WH_DNA-bd_sf"/>
</dbReference>
<reference evidence="5 6" key="1">
    <citation type="submission" date="2018-05" db="EMBL/GenBank/DDBJ databases">
        <title>Acuticoccus sediminis sp. nov., isolated from deep-sea sediment of Indian Ocean.</title>
        <authorList>
            <person name="Liu X."/>
            <person name="Lai Q."/>
            <person name="Du Y."/>
            <person name="Sun F."/>
            <person name="Zhang X."/>
            <person name="Wang S."/>
            <person name="Shao Z."/>
        </authorList>
    </citation>
    <scope>NUCLEOTIDE SEQUENCE [LARGE SCALE GENOMIC DNA]</scope>
    <source>
        <strain evidence="5 6">PTG4-2</strain>
    </source>
</reference>
<organism evidence="5 6">
    <name type="scientific">Acuticoccus sediminis</name>
    <dbReference type="NCBI Taxonomy" id="2184697"/>
    <lineage>
        <taxon>Bacteria</taxon>
        <taxon>Pseudomonadati</taxon>
        <taxon>Pseudomonadota</taxon>
        <taxon>Alphaproteobacteria</taxon>
        <taxon>Hyphomicrobiales</taxon>
        <taxon>Amorphaceae</taxon>
        <taxon>Acuticoccus</taxon>
    </lineage>
</organism>
<dbReference type="Proteomes" id="UP000249590">
    <property type="component" value="Unassembled WGS sequence"/>
</dbReference>
<gene>
    <name evidence="5" type="ORF">DLJ53_13760</name>
</gene>
<keyword evidence="2" id="KW-0238">DNA-binding</keyword>
<keyword evidence="3" id="KW-0804">Transcription</keyword>
<accession>A0A8B2NRA3</accession>
<comment type="caution">
    <text evidence="5">The sequence shown here is derived from an EMBL/GenBank/DDBJ whole genome shotgun (WGS) entry which is preliminary data.</text>
</comment>
<dbReference type="SMART" id="SM00895">
    <property type="entry name" value="FCD"/>
    <property type="match status" value="1"/>
</dbReference>
<dbReference type="Gene3D" id="1.10.10.10">
    <property type="entry name" value="Winged helix-like DNA-binding domain superfamily/Winged helix DNA-binding domain"/>
    <property type="match status" value="1"/>
</dbReference>
<dbReference type="InterPro" id="IPR011711">
    <property type="entry name" value="GntR_C"/>
</dbReference>
<evidence type="ECO:0000256" key="3">
    <source>
        <dbReference type="ARBA" id="ARBA00023163"/>
    </source>
</evidence>